<evidence type="ECO:0000256" key="3">
    <source>
        <dbReference type="ARBA" id="ARBA00022912"/>
    </source>
</evidence>
<evidence type="ECO:0000256" key="2">
    <source>
        <dbReference type="ARBA" id="ARBA00022801"/>
    </source>
</evidence>
<keyword evidence="2" id="KW-0378">Hydrolase</keyword>
<evidence type="ECO:0000313" key="6">
    <source>
        <dbReference type="Proteomes" id="UP001528912"/>
    </source>
</evidence>
<keyword evidence="6" id="KW-1185">Reference proteome</keyword>
<gene>
    <name evidence="5" type="ORF">P4R38_19535</name>
</gene>
<dbReference type="PRINTS" id="PR00719">
    <property type="entry name" value="LMWPTPASE"/>
</dbReference>
<feature type="domain" description="Phosphotyrosine protein phosphatase I" evidence="4">
    <location>
        <begin position="8"/>
        <end position="186"/>
    </location>
</feature>
<dbReference type="Proteomes" id="UP001528912">
    <property type="component" value="Unassembled WGS sequence"/>
</dbReference>
<accession>A0ABT6CC15</accession>
<comment type="caution">
    <text evidence="5">The sequence shown here is derived from an EMBL/GenBank/DDBJ whole genome shotgun (WGS) entry which is preliminary data.</text>
</comment>
<dbReference type="InterPro" id="IPR036196">
    <property type="entry name" value="Ptyr_pPase_sf"/>
</dbReference>
<proteinExistence type="inferred from homology"/>
<dbReference type="InterPro" id="IPR050438">
    <property type="entry name" value="LMW_PTPase"/>
</dbReference>
<reference evidence="5 6" key="1">
    <citation type="submission" date="2023-03" db="EMBL/GenBank/DDBJ databases">
        <title>YIM 133296 draft genome.</title>
        <authorList>
            <person name="Xiong L."/>
        </authorList>
    </citation>
    <scope>NUCLEOTIDE SEQUENCE [LARGE SCALE GENOMIC DNA]</scope>
    <source>
        <strain evidence="5 6">YIM 133296</strain>
    </source>
</reference>
<dbReference type="Gene3D" id="3.40.50.2300">
    <property type="match status" value="1"/>
</dbReference>
<evidence type="ECO:0000256" key="1">
    <source>
        <dbReference type="ARBA" id="ARBA00011063"/>
    </source>
</evidence>
<dbReference type="SUPFAM" id="SSF52788">
    <property type="entry name" value="Phosphotyrosine protein phosphatases I"/>
    <property type="match status" value="1"/>
</dbReference>
<dbReference type="InterPro" id="IPR023485">
    <property type="entry name" value="Ptyr_pPase"/>
</dbReference>
<evidence type="ECO:0000259" key="4">
    <source>
        <dbReference type="SMART" id="SM00226"/>
    </source>
</evidence>
<dbReference type="EMBL" id="JAROAV010000056">
    <property type="protein sequence ID" value="MDF8266448.1"/>
    <property type="molecule type" value="Genomic_DNA"/>
</dbReference>
<evidence type="ECO:0000313" key="5">
    <source>
        <dbReference type="EMBL" id="MDF8266448.1"/>
    </source>
</evidence>
<name>A0ABT6CC15_9MICO</name>
<dbReference type="InterPro" id="IPR017867">
    <property type="entry name" value="Tyr_phospatase_low_mol_wt"/>
</dbReference>
<dbReference type="PANTHER" id="PTHR11717">
    <property type="entry name" value="LOW MOLECULAR WEIGHT PROTEIN TYROSINE PHOSPHATASE"/>
    <property type="match status" value="1"/>
</dbReference>
<dbReference type="Pfam" id="PF01451">
    <property type="entry name" value="LMWPc"/>
    <property type="match status" value="1"/>
</dbReference>
<protein>
    <submittedName>
        <fullName evidence="5">Low molecular weight phosphatase family protein</fullName>
    </submittedName>
</protein>
<sequence>MVDSGARGSILVVCTGNVCRSPYIEVVLRHHLAGTGIAVTSAGSRALAGSPADTETERALAEDGLTADGFVARQLHPDLVEAADLVITATREHRSAVAQLQPRAMRRAFALTDLADLLRVAVDTGQVRREDQAVAEVVAAATACRADVAPRPAESADIVDPYRRGPAVFAQAADQVRSALPPVVTALRTAVG</sequence>
<dbReference type="PANTHER" id="PTHR11717:SF31">
    <property type="entry name" value="LOW MOLECULAR WEIGHT PROTEIN-TYROSINE-PHOSPHATASE ETP-RELATED"/>
    <property type="match status" value="1"/>
</dbReference>
<keyword evidence="3" id="KW-0904">Protein phosphatase</keyword>
<organism evidence="5 6">
    <name type="scientific">Luteipulveratus flavus</name>
    <dbReference type="NCBI Taxonomy" id="3031728"/>
    <lineage>
        <taxon>Bacteria</taxon>
        <taxon>Bacillati</taxon>
        <taxon>Actinomycetota</taxon>
        <taxon>Actinomycetes</taxon>
        <taxon>Micrococcales</taxon>
        <taxon>Dermacoccaceae</taxon>
        <taxon>Luteipulveratus</taxon>
    </lineage>
</organism>
<comment type="similarity">
    <text evidence="1">Belongs to the low molecular weight phosphotyrosine protein phosphatase family.</text>
</comment>
<dbReference type="SMART" id="SM00226">
    <property type="entry name" value="LMWPc"/>
    <property type="match status" value="1"/>
</dbReference>
<dbReference type="RefSeq" id="WP_277193653.1">
    <property type="nucleotide sequence ID" value="NZ_JAROAV010000056.1"/>
</dbReference>